<dbReference type="GO" id="GO:0005886">
    <property type="term" value="C:plasma membrane"/>
    <property type="evidence" value="ECO:0007669"/>
    <property type="project" value="TreeGrafter"/>
</dbReference>
<dbReference type="Proteomes" id="UP000191024">
    <property type="component" value="Chromosome D"/>
</dbReference>
<dbReference type="CDD" id="cd17323">
    <property type="entry name" value="MFS_Tpo1_MDR_like"/>
    <property type="match status" value="1"/>
</dbReference>
<evidence type="ECO:0000259" key="7">
    <source>
        <dbReference type="PROSITE" id="PS50850"/>
    </source>
</evidence>
<keyword evidence="2 6" id="KW-0812">Transmembrane</keyword>
<dbReference type="Pfam" id="PF07690">
    <property type="entry name" value="MFS_1"/>
    <property type="match status" value="1"/>
</dbReference>
<dbReference type="InterPro" id="IPR020846">
    <property type="entry name" value="MFS_dom"/>
</dbReference>
<keyword evidence="3 6" id="KW-1133">Transmembrane helix</keyword>
<dbReference type="EMBL" id="LT598463">
    <property type="protein sequence ID" value="SCU86779.1"/>
    <property type="molecule type" value="Genomic_DNA"/>
</dbReference>
<feature type="transmembrane region" description="Helical" evidence="6">
    <location>
        <begin position="215"/>
        <end position="237"/>
    </location>
</feature>
<keyword evidence="9" id="KW-1185">Reference proteome</keyword>
<evidence type="ECO:0000256" key="1">
    <source>
        <dbReference type="ARBA" id="ARBA00004141"/>
    </source>
</evidence>
<proteinExistence type="predicted"/>
<dbReference type="OrthoDB" id="9986881at2759"/>
<evidence type="ECO:0000313" key="8">
    <source>
        <dbReference type="EMBL" id="SCU86779.1"/>
    </source>
</evidence>
<evidence type="ECO:0000256" key="5">
    <source>
        <dbReference type="SAM" id="MobiDB-lite"/>
    </source>
</evidence>
<gene>
    <name evidence="8" type="ORF">LAMI_0D03576G</name>
</gene>
<feature type="compositionally biased region" description="Polar residues" evidence="5">
    <location>
        <begin position="45"/>
        <end position="54"/>
    </location>
</feature>
<dbReference type="FunFam" id="1.20.1250.20:FF:000082">
    <property type="entry name" value="MFS multidrug transporter, putative"/>
    <property type="match status" value="1"/>
</dbReference>
<evidence type="ECO:0000256" key="2">
    <source>
        <dbReference type="ARBA" id="ARBA00022692"/>
    </source>
</evidence>
<comment type="subcellular location">
    <subcellularLocation>
        <location evidence="1">Membrane</location>
        <topology evidence="1">Multi-pass membrane protein</topology>
    </subcellularLocation>
</comment>
<keyword evidence="4 6" id="KW-0472">Membrane</keyword>
<feature type="transmembrane region" description="Helical" evidence="6">
    <location>
        <begin position="400"/>
        <end position="419"/>
    </location>
</feature>
<feature type="transmembrane region" description="Helical" evidence="6">
    <location>
        <begin position="493"/>
        <end position="512"/>
    </location>
</feature>
<feature type="transmembrane region" description="Helical" evidence="6">
    <location>
        <begin position="321"/>
        <end position="347"/>
    </location>
</feature>
<organism evidence="8 9">
    <name type="scientific">Lachancea mirantina</name>
    <dbReference type="NCBI Taxonomy" id="1230905"/>
    <lineage>
        <taxon>Eukaryota</taxon>
        <taxon>Fungi</taxon>
        <taxon>Dikarya</taxon>
        <taxon>Ascomycota</taxon>
        <taxon>Saccharomycotina</taxon>
        <taxon>Saccharomycetes</taxon>
        <taxon>Saccharomycetales</taxon>
        <taxon>Saccharomycetaceae</taxon>
        <taxon>Lachancea</taxon>
    </lineage>
</organism>
<feature type="region of interest" description="Disordered" evidence="5">
    <location>
        <begin position="33"/>
        <end position="66"/>
    </location>
</feature>
<feature type="transmembrane region" description="Helical" evidence="6">
    <location>
        <begin position="181"/>
        <end position="203"/>
    </location>
</feature>
<evidence type="ECO:0000256" key="4">
    <source>
        <dbReference type="ARBA" id="ARBA00023136"/>
    </source>
</evidence>
<feature type="transmembrane region" description="Helical" evidence="6">
    <location>
        <begin position="243"/>
        <end position="263"/>
    </location>
</feature>
<feature type="transmembrane region" description="Helical" evidence="6">
    <location>
        <begin position="156"/>
        <end position="175"/>
    </location>
</feature>
<evidence type="ECO:0000256" key="6">
    <source>
        <dbReference type="SAM" id="Phobius"/>
    </source>
</evidence>
<feature type="domain" description="Major facilitator superfamily (MFS) profile" evidence="7">
    <location>
        <begin position="83"/>
        <end position="517"/>
    </location>
</feature>
<feature type="compositionally biased region" description="Basic and acidic residues" evidence="5">
    <location>
        <begin position="55"/>
        <end position="66"/>
    </location>
</feature>
<protein>
    <submittedName>
        <fullName evidence="8">LAMI_0D03576g1_1</fullName>
    </submittedName>
</protein>
<dbReference type="PANTHER" id="PTHR23502">
    <property type="entry name" value="MAJOR FACILITATOR SUPERFAMILY"/>
    <property type="match status" value="1"/>
</dbReference>
<dbReference type="SUPFAM" id="SSF103473">
    <property type="entry name" value="MFS general substrate transporter"/>
    <property type="match status" value="1"/>
</dbReference>
<dbReference type="InterPro" id="IPR011701">
    <property type="entry name" value="MFS"/>
</dbReference>
<dbReference type="InterPro" id="IPR036259">
    <property type="entry name" value="MFS_trans_sf"/>
</dbReference>
<dbReference type="PANTHER" id="PTHR23502:SF7">
    <property type="entry name" value="DRUG_PROTON ANTIPORTER YHK8-RELATED"/>
    <property type="match status" value="1"/>
</dbReference>
<feature type="transmembrane region" description="Helical" evidence="6">
    <location>
        <begin position="88"/>
        <end position="111"/>
    </location>
</feature>
<feature type="transmembrane region" description="Helical" evidence="6">
    <location>
        <begin position="425"/>
        <end position="446"/>
    </location>
</feature>
<feature type="transmembrane region" description="Helical" evidence="6">
    <location>
        <begin position="126"/>
        <end position="144"/>
    </location>
</feature>
<dbReference type="PROSITE" id="PS50850">
    <property type="entry name" value="MFS"/>
    <property type="match status" value="1"/>
</dbReference>
<dbReference type="GO" id="GO:0022857">
    <property type="term" value="F:transmembrane transporter activity"/>
    <property type="evidence" value="ECO:0007669"/>
    <property type="project" value="InterPro"/>
</dbReference>
<accession>A0A1G4J9T8</accession>
<feature type="transmembrane region" description="Helical" evidence="6">
    <location>
        <begin position="359"/>
        <end position="379"/>
    </location>
</feature>
<sequence length="531" mass="58910">MASYLSNSEMANSYCSTNTGIDEERLQENLKVEDGNASEHLSIERSASTPSDEAQNSRENDEKRRFEVTLEPDDPENVMERFSLVYKAYVTVVVTLTTIIITITSSCWTLASPHIIDHFHISREVSILGISLYIFGMAVGPLLFSPLSELYGRKITFICSLMLSVCFQILTIFSPNIGGMLVGRCLSGFFGSPFLSVAGGVVSDLYNKAQIGIPMALYTTAPFVGPAIGPLISGALYGHSYRWTFGVMCLATGAALLAITVSVKETYKPILLIEKARRLRSETGDDRYYAPLERLRQETSIPRAIAISTSRPFGLLTKDPMILVLCFYTGLVLAIVYMFFVAYPLVFTKLWHFGTMEVGLSYCGQLAGQILAAPTVYVFQQRYAERVKQNNGVRVAEFRFEPLFYGAFITPIGLMIFAWTSYSHVHWIGALIGTGIFGAGVMYVFIGVLGYIVDAYRLYAASAVGCNTFVRCIMSGVFPLFTEQMYEGMGINWAIFLLAMVSVAMIPIPFLFTKYGHALREKSPYAWDGED</sequence>
<evidence type="ECO:0000313" key="9">
    <source>
        <dbReference type="Proteomes" id="UP000191024"/>
    </source>
</evidence>
<evidence type="ECO:0000256" key="3">
    <source>
        <dbReference type="ARBA" id="ARBA00022989"/>
    </source>
</evidence>
<dbReference type="AlphaFoldDB" id="A0A1G4J9T8"/>
<reference evidence="8 9" key="1">
    <citation type="submission" date="2016-03" db="EMBL/GenBank/DDBJ databases">
        <authorList>
            <person name="Devillers H."/>
        </authorList>
    </citation>
    <scope>NUCLEOTIDE SEQUENCE [LARGE SCALE GENOMIC DNA]</scope>
    <source>
        <strain evidence="8">CBS 11717</strain>
    </source>
</reference>
<dbReference type="Gene3D" id="1.20.1250.20">
    <property type="entry name" value="MFS general substrate transporter like domains"/>
    <property type="match status" value="1"/>
</dbReference>
<feature type="transmembrane region" description="Helical" evidence="6">
    <location>
        <begin position="458"/>
        <end position="481"/>
    </location>
</feature>
<name>A0A1G4J9T8_9SACH</name>